<feature type="transmembrane region" description="Helical" evidence="1">
    <location>
        <begin position="205"/>
        <end position="222"/>
    </location>
</feature>
<feature type="transmembrane region" description="Helical" evidence="1">
    <location>
        <begin position="138"/>
        <end position="159"/>
    </location>
</feature>
<evidence type="ECO:0008006" key="4">
    <source>
        <dbReference type="Google" id="ProtNLM"/>
    </source>
</evidence>
<proteinExistence type="predicted"/>
<evidence type="ECO:0000313" key="2">
    <source>
        <dbReference type="EMBL" id="MBA8796108.1"/>
    </source>
</evidence>
<sequence length="266" mass="27290">MTDPTADRAASSAPLFANAVTAFVLAASVAVTLHETAHALAGLVMGSPVRLLSFAAGALGPLDAEQDAVMAAAGPLFSLVLGLVVLALTGRAGRGFGRLFWLWLGFVSTMNFVGYLIITPFGAGDTGEIVRDLRLGTPVAALMCAVGVLAFVGLSLLFVRRLGRYATDDGAMRRLGLIPWLAGTAFVVVRTLVELAIGGADGTTAATVAAGAAACGVFAPVFSTRWRRLADGHETLALRRPIGWAVLAAVVVVLQLAVLAPGVRLG</sequence>
<accession>A0A7W3P7K1</accession>
<name>A0A7W3P7K1_9ACTN</name>
<keyword evidence="1" id="KW-1133">Transmembrane helix</keyword>
<feature type="transmembrane region" description="Helical" evidence="1">
    <location>
        <begin position="242"/>
        <end position="263"/>
    </location>
</feature>
<evidence type="ECO:0000313" key="3">
    <source>
        <dbReference type="Proteomes" id="UP000523079"/>
    </source>
</evidence>
<feature type="transmembrane region" description="Helical" evidence="1">
    <location>
        <begin position="68"/>
        <end position="88"/>
    </location>
</feature>
<feature type="transmembrane region" description="Helical" evidence="1">
    <location>
        <begin position="171"/>
        <end position="193"/>
    </location>
</feature>
<dbReference type="RefSeq" id="WP_182561682.1">
    <property type="nucleotide sequence ID" value="NZ_JACGWT010000006.1"/>
</dbReference>
<dbReference type="EMBL" id="JACGWT010000006">
    <property type="protein sequence ID" value="MBA8796108.1"/>
    <property type="molecule type" value="Genomic_DNA"/>
</dbReference>
<feature type="transmembrane region" description="Helical" evidence="1">
    <location>
        <begin position="100"/>
        <end position="118"/>
    </location>
</feature>
<comment type="caution">
    <text evidence="2">The sequence shown here is derived from an EMBL/GenBank/DDBJ whole genome shotgun (WGS) entry which is preliminary data.</text>
</comment>
<dbReference type="Proteomes" id="UP000523079">
    <property type="component" value="Unassembled WGS sequence"/>
</dbReference>
<gene>
    <name evidence="2" type="ORF">FHX74_003749</name>
</gene>
<feature type="transmembrane region" description="Helical" evidence="1">
    <location>
        <begin position="15"/>
        <end position="33"/>
    </location>
</feature>
<organism evidence="2 3">
    <name type="scientific">Microlunatus kandeliicorticis</name>
    <dbReference type="NCBI Taxonomy" id="1759536"/>
    <lineage>
        <taxon>Bacteria</taxon>
        <taxon>Bacillati</taxon>
        <taxon>Actinomycetota</taxon>
        <taxon>Actinomycetes</taxon>
        <taxon>Propionibacteriales</taxon>
        <taxon>Propionibacteriaceae</taxon>
        <taxon>Microlunatus</taxon>
    </lineage>
</organism>
<evidence type="ECO:0000256" key="1">
    <source>
        <dbReference type="SAM" id="Phobius"/>
    </source>
</evidence>
<protein>
    <recommendedName>
        <fullName evidence="4">Peptidase M50B-like</fullName>
    </recommendedName>
</protein>
<keyword evidence="1" id="KW-0812">Transmembrane</keyword>
<keyword evidence="3" id="KW-1185">Reference proteome</keyword>
<dbReference type="AlphaFoldDB" id="A0A7W3P7K1"/>
<reference evidence="2 3" key="1">
    <citation type="submission" date="2020-07" db="EMBL/GenBank/DDBJ databases">
        <title>Sequencing the genomes of 1000 actinobacteria strains.</title>
        <authorList>
            <person name="Klenk H.-P."/>
        </authorList>
    </citation>
    <scope>NUCLEOTIDE SEQUENCE [LARGE SCALE GENOMIC DNA]</scope>
    <source>
        <strain evidence="2 3">DSM 100723</strain>
    </source>
</reference>
<keyword evidence="1" id="KW-0472">Membrane</keyword>